<accession>A0A131YU19</accession>
<reference evidence="1" key="1">
    <citation type="journal article" date="2016" name="Ticks Tick Borne Dis.">
        <title>De novo assembly and annotation of the salivary gland transcriptome of Rhipicephalus appendiculatus male and female ticks during blood feeding.</title>
        <authorList>
            <person name="de Castro M.H."/>
            <person name="de Klerk D."/>
            <person name="Pienaar R."/>
            <person name="Latif A.A."/>
            <person name="Rees D.J."/>
            <person name="Mans B.J."/>
        </authorList>
    </citation>
    <scope>NUCLEOTIDE SEQUENCE</scope>
    <source>
        <tissue evidence="1">Salivary glands</tissue>
    </source>
</reference>
<name>A0A131YU19_RHIAP</name>
<dbReference type="EMBL" id="GEDV01006100">
    <property type="protein sequence ID" value="JAP82457.1"/>
    <property type="molecule type" value="Transcribed_RNA"/>
</dbReference>
<proteinExistence type="predicted"/>
<protein>
    <submittedName>
        <fullName evidence="1">Tick transposon</fullName>
    </submittedName>
</protein>
<dbReference type="AlphaFoldDB" id="A0A131YU19"/>
<sequence length="122" mass="13947">MRTVYIYLRTDDSTSLQYLSSAVVVPARAITISFMTDHSTTATALELAALRAALCLINREPPRQWSIFCDSKAGLQPVLSALRRRPYELLVFDMRSLLHSSHKKGHHVMLESLRCHREITHR</sequence>
<evidence type="ECO:0000313" key="1">
    <source>
        <dbReference type="EMBL" id="JAP82457.1"/>
    </source>
</evidence>
<organism evidence="1">
    <name type="scientific">Rhipicephalus appendiculatus</name>
    <name type="common">Brown ear tick</name>
    <dbReference type="NCBI Taxonomy" id="34631"/>
    <lineage>
        <taxon>Eukaryota</taxon>
        <taxon>Metazoa</taxon>
        <taxon>Ecdysozoa</taxon>
        <taxon>Arthropoda</taxon>
        <taxon>Chelicerata</taxon>
        <taxon>Arachnida</taxon>
        <taxon>Acari</taxon>
        <taxon>Parasitiformes</taxon>
        <taxon>Ixodida</taxon>
        <taxon>Ixodoidea</taxon>
        <taxon>Ixodidae</taxon>
        <taxon>Rhipicephalinae</taxon>
        <taxon>Rhipicephalus</taxon>
        <taxon>Rhipicephalus</taxon>
    </lineage>
</organism>